<evidence type="ECO:0000313" key="1">
    <source>
        <dbReference type="EMBL" id="CAB4909922.1"/>
    </source>
</evidence>
<organism evidence="1">
    <name type="scientific">freshwater metagenome</name>
    <dbReference type="NCBI Taxonomy" id="449393"/>
    <lineage>
        <taxon>unclassified sequences</taxon>
        <taxon>metagenomes</taxon>
        <taxon>ecological metagenomes</taxon>
    </lineage>
</organism>
<protein>
    <submittedName>
        <fullName evidence="1">Unannotated protein</fullName>
    </submittedName>
</protein>
<accession>A0A6J7GPX5</accession>
<reference evidence="1" key="1">
    <citation type="submission" date="2020-05" db="EMBL/GenBank/DDBJ databases">
        <authorList>
            <person name="Chiriac C."/>
            <person name="Salcher M."/>
            <person name="Ghai R."/>
            <person name="Kavagutti S V."/>
        </authorList>
    </citation>
    <scope>NUCLEOTIDE SEQUENCE</scope>
</reference>
<dbReference type="AlphaFoldDB" id="A0A6J7GPX5"/>
<name>A0A6J7GPX5_9ZZZZ</name>
<gene>
    <name evidence="1" type="ORF">UFOPK3516_01427</name>
</gene>
<dbReference type="EMBL" id="CAFBMB010000155">
    <property type="protein sequence ID" value="CAB4909922.1"/>
    <property type="molecule type" value="Genomic_DNA"/>
</dbReference>
<sequence length="75" mass="8100">MDAFPPTVASTDGAESTTLSVALLGESDWWMNQQKLIGGRRVDLAVPLRLAVDSAEFTAWKTGAGFPLTWAGYQQ</sequence>
<proteinExistence type="predicted"/>